<dbReference type="RefSeq" id="WP_143950440.1">
    <property type="nucleotide sequence ID" value="NZ_BAABMB010000003.1"/>
</dbReference>
<sequence length="125" mass="13487">MLPIWNAANWIGAGTLVVALAYAFLRWLRDDDKASFALHASHGVAVVPFCLLCLVALWDGLAAALLGQSRVLVSLAGLYALILLAQRVLQPLPRRRKPHPARAAAAGTRPNAAPTDDINDERRTT</sequence>
<evidence type="ECO:0000256" key="1">
    <source>
        <dbReference type="SAM" id="MobiDB-lite"/>
    </source>
</evidence>
<evidence type="ECO:0000313" key="4">
    <source>
        <dbReference type="Proteomes" id="UP000318405"/>
    </source>
</evidence>
<keyword evidence="2" id="KW-0472">Membrane</keyword>
<dbReference type="AlphaFoldDB" id="A0A556ACC3"/>
<feature type="transmembrane region" description="Helical" evidence="2">
    <location>
        <begin position="6"/>
        <end position="25"/>
    </location>
</feature>
<feature type="transmembrane region" description="Helical" evidence="2">
    <location>
        <begin position="70"/>
        <end position="89"/>
    </location>
</feature>
<reference evidence="3 4" key="1">
    <citation type="submission" date="2019-07" db="EMBL/GenBank/DDBJ databases">
        <title>Qingshengfaniella alkalisoli gen. nov., sp. nov., isolated from saline soil.</title>
        <authorList>
            <person name="Xu L."/>
            <person name="Huang X.-X."/>
            <person name="Sun J.-Q."/>
        </authorList>
    </citation>
    <scope>NUCLEOTIDE SEQUENCE [LARGE SCALE GENOMIC DNA]</scope>
    <source>
        <strain evidence="3 4">DSM 27279</strain>
    </source>
</reference>
<organism evidence="3 4">
    <name type="scientific">Verticiella sediminum</name>
    <dbReference type="NCBI Taxonomy" id="1247510"/>
    <lineage>
        <taxon>Bacteria</taxon>
        <taxon>Pseudomonadati</taxon>
        <taxon>Pseudomonadota</taxon>
        <taxon>Betaproteobacteria</taxon>
        <taxon>Burkholderiales</taxon>
        <taxon>Alcaligenaceae</taxon>
        <taxon>Verticiella</taxon>
    </lineage>
</organism>
<protein>
    <submittedName>
        <fullName evidence="3">Uncharacterized protein</fullName>
    </submittedName>
</protein>
<accession>A0A556ACC3</accession>
<name>A0A556ACC3_9BURK</name>
<feature type="region of interest" description="Disordered" evidence="1">
    <location>
        <begin position="95"/>
        <end position="125"/>
    </location>
</feature>
<evidence type="ECO:0000256" key="2">
    <source>
        <dbReference type="SAM" id="Phobius"/>
    </source>
</evidence>
<dbReference type="Proteomes" id="UP000318405">
    <property type="component" value="Unassembled WGS sequence"/>
</dbReference>
<feature type="compositionally biased region" description="Low complexity" evidence="1">
    <location>
        <begin position="101"/>
        <end position="114"/>
    </location>
</feature>
<comment type="caution">
    <text evidence="3">The sequence shown here is derived from an EMBL/GenBank/DDBJ whole genome shotgun (WGS) entry which is preliminary data.</text>
</comment>
<gene>
    <name evidence="3" type="ORF">FOZ76_22195</name>
</gene>
<keyword evidence="4" id="KW-1185">Reference proteome</keyword>
<keyword evidence="2" id="KW-0812">Transmembrane</keyword>
<keyword evidence="2" id="KW-1133">Transmembrane helix</keyword>
<evidence type="ECO:0000313" key="3">
    <source>
        <dbReference type="EMBL" id="TSH90523.1"/>
    </source>
</evidence>
<dbReference type="EMBL" id="VLTJ01000039">
    <property type="protein sequence ID" value="TSH90523.1"/>
    <property type="molecule type" value="Genomic_DNA"/>
</dbReference>
<feature type="transmembrane region" description="Helical" evidence="2">
    <location>
        <begin position="37"/>
        <end position="58"/>
    </location>
</feature>
<proteinExistence type="predicted"/>